<evidence type="ECO:0000313" key="1">
    <source>
        <dbReference type="EMBL" id="KAG0592862.1"/>
    </source>
</evidence>
<name>A0A8T0JCU9_CERPU</name>
<sequence>MPLEMATRHTFGWTSLRTTSCISVLYREGRDRQKICREYTMIIGVVADFSSIHLLPDIQVLGKYADDLQV</sequence>
<dbReference type="AlphaFoldDB" id="A0A8T0JCU9"/>
<dbReference type="EMBL" id="CM026421">
    <property type="protein sequence ID" value="KAG0592862.1"/>
    <property type="molecule type" value="Genomic_DNA"/>
</dbReference>
<gene>
    <name evidence="1" type="ORF">KC19_1G285700</name>
</gene>
<evidence type="ECO:0000313" key="2">
    <source>
        <dbReference type="Proteomes" id="UP000822688"/>
    </source>
</evidence>
<comment type="caution">
    <text evidence="1">The sequence shown here is derived from an EMBL/GenBank/DDBJ whole genome shotgun (WGS) entry which is preliminary data.</text>
</comment>
<organism evidence="1 2">
    <name type="scientific">Ceratodon purpureus</name>
    <name type="common">Fire moss</name>
    <name type="synonym">Dicranum purpureum</name>
    <dbReference type="NCBI Taxonomy" id="3225"/>
    <lineage>
        <taxon>Eukaryota</taxon>
        <taxon>Viridiplantae</taxon>
        <taxon>Streptophyta</taxon>
        <taxon>Embryophyta</taxon>
        <taxon>Bryophyta</taxon>
        <taxon>Bryophytina</taxon>
        <taxon>Bryopsida</taxon>
        <taxon>Dicranidae</taxon>
        <taxon>Pseudoditrichales</taxon>
        <taxon>Ditrichaceae</taxon>
        <taxon>Ceratodon</taxon>
    </lineage>
</organism>
<reference evidence="1" key="1">
    <citation type="submission" date="2020-06" db="EMBL/GenBank/DDBJ databases">
        <title>WGS assembly of Ceratodon purpureus strain R40.</title>
        <authorList>
            <person name="Carey S.B."/>
            <person name="Jenkins J."/>
            <person name="Shu S."/>
            <person name="Lovell J.T."/>
            <person name="Sreedasyam A."/>
            <person name="Maumus F."/>
            <person name="Tiley G.P."/>
            <person name="Fernandez-Pozo N."/>
            <person name="Barry K."/>
            <person name="Chen C."/>
            <person name="Wang M."/>
            <person name="Lipzen A."/>
            <person name="Daum C."/>
            <person name="Saski C.A."/>
            <person name="Payton A.C."/>
            <person name="Mcbreen J.C."/>
            <person name="Conrad R.E."/>
            <person name="Kollar L.M."/>
            <person name="Olsson S."/>
            <person name="Huttunen S."/>
            <person name="Landis J.B."/>
            <person name="Wickett N.J."/>
            <person name="Johnson M.G."/>
            <person name="Rensing S.A."/>
            <person name="Grimwood J."/>
            <person name="Schmutz J."/>
            <person name="Mcdaniel S.F."/>
        </authorList>
    </citation>
    <scope>NUCLEOTIDE SEQUENCE</scope>
    <source>
        <strain evidence="1">R40</strain>
    </source>
</reference>
<protein>
    <submittedName>
        <fullName evidence="1">Uncharacterized protein</fullName>
    </submittedName>
</protein>
<accession>A0A8T0JCU9</accession>
<dbReference type="Proteomes" id="UP000822688">
    <property type="component" value="Chromosome 1"/>
</dbReference>
<keyword evidence="2" id="KW-1185">Reference proteome</keyword>
<proteinExistence type="predicted"/>